<reference evidence="2" key="1">
    <citation type="journal article" date="2019" name="Int. J. Syst. Evol. Microbiol.">
        <title>The Global Catalogue of Microorganisms (GCM) 10K type strain sequencing project: providing services to taxonomists for standard genome sequencing and annotation.</title>
        <authorList>
            <consortium name="The Broad Institute Genomics Platform"/>
            <consortium name="The Broad Institute Genome Sequencing Center for Infectious Disease"/>
            <person name="Wu L."/>
            <person name="Ma J."/>
        </authorList>
    </citation>
    <scope>NUCLEOTIDE SEQUENCE [LARGE SCALE GENOMIC DNA]</scope>
    <source>
        <strain evidence="2">JCM 1365</strain>
    </source>
</reference>
<evidence type="ECO:0000313" key="1">
    <source>
        <dbReference type="EMBL" id="GGM88430.1"/>
    </source>
</evidence>
<dbReference type="RefSeq" id="WP_156035268.1">
    <property type="nucleotide sequence ID" value="NZ_BMNZ01000002.1"/>
</dbReference>
<proteinExistence type="predicted"/>
<organism evidence="1 2">
    <name type="scientific">Terrabacter tumescens</name>
    <dbReference type="NCBI Taxonomy" id="60443"/>
    <lineage>
        <taxon>Bacteria</taxon>
        <taxon>Bacillati</taxon>
        <taxon>Actinomycetota</taxon>
        <taxon>Actinomycetes</taxon>
        <taxon>Micrococcales</taxon>
        <taxon>Intrasporangiaceae</taxon>
        <taxon>Terrabacter</taxon>
    </lineage>
</organism>
<accession>A0ABQ2HQ70</accession>
<evidence type="ECO:0000313" key="2">
    <source>
        <dbReference type="Proteomes" id="UP000623461"/>
    </source>
</evidence>
<gene>
    <name evidence="1" type="ORF">GCM10009721_11880</name>
</gene>
<comment type="caution">
    <text evidence="1">The sequence shown here is derived from an EMBL/GenBank/DDBJ whole genome shotgun (WGS) entry which is preliminary data.</text>
</comment>
<protein>
    <submittedName>
        <fullName evidence="1">Uncharacterized protein</fullName>
    </submittedName>
</protein>
<dbReference type="Proteomes" id="UP000623461">
    <property type="component" value="Unassembled WGS sequence"/>
</dbReference>
<name>A0ABQ2HQ70_9MICO</name>
<sequence length="228" mass="24515">MAENDWAQPAPEMLATARKRALGALQSQDAARKLARFYDTKTDYAGATIATIGHNAPDSIGADDLFATTLLSVDVPAKAARLLTGNGDTKAAVSSALRALPLGPLEAVDADGFAAMEVLYLHVKRSLAKASAKSSNPWVVASKLCARKRPDLFPVRDNVVCRLLDVQRARNFRIDWLVFQALMNDAEVSKALSSVRSAVEAQADDSVVLDTQPLRVLDAALWTSVHMS</sequence>
<dbReference type="Pfam" id="PF19827">
    <property type="entry name" value="DUF6308"/>
    <property type="match status" value="1"/>
</dbReference>
<dbReference type="InterPro" id="IPR046275">
    <property type="entry name" value="DUF6308"/>
</dbReference>
<keyword evidence="2" id="KW-1185">Reference proteome</keyword>
<dbReference type="EMBL" id="BMNZ01000002">
    <property type="protein sequence ID" value="GGM88430.1"/>
    <property type="molecule type" value="Genomic_DNA"/>
</dbReference>